<feature type="domain" description="NTP pyrophosphohydrolase MazG-like" evidence="1">
    <location>
        <begin position="31"/>
        <end position="103"/>
    </location>
</feature>
<dbReference type="SUPFAM" id="SSF101386">
    <property type="entry name" value="all-alpha NTP pyrophosphatases"/>
    <property type="match status" value="1"/>
</dbReference>
<keyword evidence="3" id="KW-1185">Reference proteome</keyword>
<dbReference type="Proteomes" id="UP000284219">
    <property type="component" value="Unassembled WGS sequence"/>
</dbReference>
<name>A0A419SQU4_9BACL</name>
<evidence type="ECO:0000259" key="1">
    <source>
        <dbReference type="Pfam" id="PF03819"/>
    </source>
</evidence>
<accession>A0A419SQU4</accession>
<gene>
    <name evidence="2" type="ORF">BEP19_15960</name>
</gene>
<comment type="caution">
    <text evidence="2">The sequence shown here is derived from an EMBL/GenBank/DDBJ whole genome shotgun (WGS) entry which is preliminary data.</text>
</comment>
<dbReference type="Gene3D" id="1.10.287.1080">
    <property type="entry name" value="MazG-like"/>
    <property type="match status" value="1"/>
</dbReference>
<reference evidence="2 3" key="1">
    <citation type="submission" date="2016-08" db="EMBL/GenBank/DDBJ databases">
        <title>Novel Firmicute Genomes.</title>
        <authorList>
            <person name="Poppleton D.I."/>
            <person name="Gribaldo S."/>
        </authorList>
    </citation>
    <scope>NUCLEOTIDE SEQUENCE [LARGE SCALE GENOMIC DNA]</scope>
    <source>
        <strain evidence="2 3">RAOx-1</strain>
    </source>
</reference>
<sequence length="113" mass="12612">MTFNKYQELSKRTLPPLWESSEDRKLQISNYAMGLAGEAGEVVDLLKKHVHHGHKLDREALVSEIGDVLHYAAGLCTLIGVVDLEGAASYNIMKLKKRYPNGFSQEASINRTV</sequence>
<dbReference type="EMBL" id="MCHY01000002">
    <property type="protein sequence ID" value="RKD26829.1"/>
    <property type="molecule type" value="Genomic_DNA"/>
</dbReference>
<protein>
    <recommendedName>
        <fullName evidence="1">NTP pyrophosphohydrolase MazG-like domain-containing protein</fullName>
    </recommendedName>
</protein>
<dbReference type="AlphaFoldDB" id="A0A419SQU4"/>
<dbReference type="InterPro" id="IPR004518">
    <property type="entry name" value="MazG-like_dom"/>
</dbReference>
<proteinExistence type="predicted"/>
<dbReference type="OrthoDB" id="2418132at2"/>
<organism evidence="2 3">
    <name type="scientific">Ammoniphilus oxalaticus</name>
    <dbReference type="NCBI Taxonomy" id="66863"/>
    <lineage>
        <taxon>Bacteria</taxon>
        <taxon>Bacillati</taxon>
        <taxon>Bacillota</taxon>
        <taxon>Bacilli</taxon>
        <taxon>Bacillales</taxon>
        <taxon>Paenibacillaceae</taxon>
        <taxon>Aneurinibacillus group</taxon>
        <taxon>Ammoniphilus</taxon>
    </lineage>
</organism>
<dbReference type="Pfam" id="PF03819">
    <property type="entry name" value="MazG"/>
    <property type="match status" value="1"/>
</dbReference>
<evidence type="ECO:0000313" key="2">
    <source>
        <dbReference type="EMBL" id="RKD26829.1"/>
    </source>
</evidence>
<dbReference type="CDD" id="cd11541">
    <property type="entry name" value="NTP-PPase_u4"/>
    <property type="match status" value="1"/>
</dbReference>
<dbReference type="PIRSF" id="PIRSF006639">
    <property type="entry name" value="UCP006639_pph"/>
    <property type="match status" value="1"/>
</dbReference>
<dbReference type="InterPro" id="IPR011379">
    <property type="entry name" value="MazG-related_GP37"/>
</dbReference>
<evidence type="ECO:0000313" key="3">
    <source>
        <dbReference type="Proteomes" id="UP000284219"/>
    </source>
</evidence>